<proteinExistence type="predicted"/>
<reference evidence="1" key="2">
    <citation type="journal article" date="2015" name="Data Brief">
        <title>Shoot transcriptome of the giant reed, Arundo donax.</title>
        <authorList>
            <person name="Barrero R.A."/>
            <person name="Guerrero F.D."/>
            <person name="Moolhuijzen P."/>
            <person name="Goolsby J.A."/>
            <person name="Tidwell J."/>
            <person name="Bellgard S.E."/>
            <person name="Bellgard M.I."/>
        </authorList>
    </citation>
    <scope>NUCLEOTIDE SEQUENCE</scope>
    <source>
        <tissue evidence="1">Shoot tissue taken approximately 20 cm above the soil surface</tissue>
    </source>
</reference>
<accession>A0A0A9ES95</accession>
<protein>
    <submittedName>
        <fullName evidence="1">Uncharacterized protein</fullName>
    </submittedName>
</protein>
<reference evidence="1" key="1">
    <citation type="submission" date="2014-09" db="EMBL/GenBank/DDBJ databases">
        <authorList>
            <person name="Magalhaes I.L.F."/>
            <person name="Oliveira U."/>
            <person name="Santos F.R."/>
            <person name="Vidigal T.H.D.A."/>
            <person name="Brescovit A.D."/>
            <person name="Santos A.J."/>
        </authorList>
    </citation>
    <scope>NUCLEOTIDE SEQUENCE</scope>
    <source>
        <tissue evidence="1">Shoot tissue taken approximately 20 cm above the soil surface</tissue>
    </source>
</reference>
<dbReference type="AlphaFoldDB" id="A0A0A9ES95"/>
<name>A0A0A9ES95_ARUDO</name>
<organism evidence="1">
    <name type="scientific">Arundo donax</name>
    <name type="common">Giant reed</name>
    <name type="synonym">Donax arundinaceus</name>
    <dbReference type="NCBI Taxonomy" id="35708"/>
    <lineage>
        <taxon>Eukaryota</taxon>
        <taxon>Viridiplantae</taxon>
        <taxon>Streptophyta</taxon>
        <taxon>Embryophyta</taxon>
        <taxon>Tracheophyta</taxon>
        <taxon>Spermatophyta</taxon>
        <taxon>Magnoliopsida</taxon>
        <taxon>Liliopsida</taxon>
        <taxon>Poales</taxon>
        <taxon>Poaceae</taxon>
        <taxon>PACMAD clade</taxon>
        <taxon>Arundinoideae</taxon>
        <taxon>Arundineae</taxon>
        <taxon>Arundo</taxon>
    </lineage>
</organism>
<sequence length="43" mass="5015">MMSSWLIELLQLLILKGSVISHIFQKVVFWKIIPFRLACSLVL</sequence>
<dbReference type="EMBL" id="GBRH01196012">
    <property type="protein sequence ID" value="JAE01884.1"/>
    <property type="molecule type" value="Transcribed_RNA"/>
</dbReference>
<evidence type="ECO:0000313" key="1">
    <source>
        <dbReference type="EMBL" id="JAE01884.1"/>
    </source>
</evidence>